<keyword evidence="1 2" id="KW-0732">Signal</keyword>
<sequence length="342" mass="36769">MKKILLSIAIAFSLNTNAQNIFKDDFSTYTTGVQLSGQGSWTNNSSNGGSGPCTGAICSNAQVVQQNIGYTGYGTSSKAFSLTPDTDGCGRLFGTTVTSGDLYVGMVINITNAQTSPQDFFRVQNGSFITTTFRVLVQPTSGSTYSIGIRKGDTSNPTVYTSNSYNYGTDYLLIFKYTQGSGANDDTVSLYANPNYLAGENGNNVSATNFAGNDQAGGIDRLVFRQNAGPAGMPTGKVGLVSVARTWEELTFTLSNSEFAKNSFIITSNQANQGKLNIKSSIALEKVRLSIYNIDGKNIETKLISLNENNNDITINPIQNKGIYIVEISSENNRFTQKIILN</sequence>
<feature type="domain" description="Secretion system C-terminal sorting" evidence="3">
    <location>
        <begin position="273"/>
        <end position="340"/>
    </location>
</feature>
<dbReference type="Proteomes" id="UP000295260">
    <property type="component" value="Unassembled WGS sequence"/>
</dbReference>
<feature type="signal peptide" evidence="2">
    <location>
        <begin position="1"/>
        <end position="18"/>
    </location>
</feature>
<dbReference type="RefSeq" id="WP_133531685.1">
    <property type="nucleotide sequence ID" value="NZ_SNXR01000011.1"/>
</dbReference>
<dbReference type="OrthoDB" id="1344852at2"/>
<protein>
    <submittedName>
        <fullName evidence="4">Putative secreted protein (Por secretion system target)</fullName>
    </submittedName>
</protein>
<name>A0A4R6QE97_9FLAO</name>
<dbReference type="NCBIfam" id="TIGR04183">
    <property type="entry name" value="Por_Secre_tail"/>
    <property type="match status" value="1"/>
</dbReference>
<evidence type="ECO:0000256" key="1">
    <source>
        <dbReference type="ARBA" id="ARBA00022729"/>
    </source>
</evidence>
<evidence type="ECO:0000259" key="3">
    <source>
        <dbReference type="Pfam" id="PF18962"/>
    </source>
</evidence>
<dbReference type="AlphaFoldDB" id="A0A4R6QE97"/>
<organism evidence="4 5">
    <name type="scientific">Flavobacterium dankookense</name>
    <dbReference type="NCBI Taxonomy" id="706186"/>
    <lineage>
        <taxon>Bacteria</taxon>
        <taxon>Pseudomonadati</taxon>
        <taxon>Bacteroidota</taxon>
        <taxon>Flavobacteriia</taxon>
        <taxon>Flavobacteriales</taxon>
        <taxon>Flavobacteriaceae</taxon>
        <taxon>Flavobacterium</taxon>
    </lineage>
</organism>
<feature type="chain" id="PRO_5020745848" evidence="2">
    <location>
        <begin position="19"/>
        <end position="342"/>
    </location>
</feature>
<dbReference type="EMBL" id="SNXR01000011">
    <property type="protein sequence ID" value="TDP60715.1"/>
    <property type="molecule type" value="Genomic_DNA"/>
</dbReference>
<evidence type="ECO:0000256" key="2">
    <source>
        <dbReference type="SAM" id="SignalP"/>
    </source>
</evidence>
<dbReference type="Pfam" id="PF18962">
    <property type="entry name" value="Por_Secre_tail"/>
    <property type="match status" value="1"/>
</dbReference>
<evidence type="ECO:0000313" key="5">
    <source>
        <dbReference type="Proteomes" id="UP000295260"/>
    </source>
</evidence>
<comment type="caution">
    <text evidence="4">The sequence shown here is derived from an EMBL/GenBank/DDBJ whole genome shotgun (WGS) entry which is preliminary data.</text>
</comment>
<accession>A0A4R6QE97</accession>
<reference evidence="4 5" key="1">
    <citation type="submission" date="2019-03" db="EMBL/GenBank/DDBJ databases">
        <title>Genomic Encyclopedia of Archaeal and Bacterial Type Strains, Phase II (KMG-II): from individual species to whole genera.</title>
        <authorList>
            <person name="Goeker M."/>
        </authorList>
    </citation>
    <scope>NUCLEOTIDE SEQUENCE [LARGE SCALE GENOMIC DNA]</scope>
    <source>
        <strain evidence="4 5">DSM 25687</strain>
    </source>
</reference>
<gene>
    <name evidence="4" type="ORF">BC748_0313</name>
</gene>
<dbReference type="InterPro" id="IPR026444">
    <property type="entry name" value="Secre_tail"/>
</dbReference>
<proteinExistence type="predicted"/>
<keyword evidence="5" id="KW-1185">Reference proteome</keyword>
<evidence type="ECO:0000313" key="4">
    <source>
        <dbReference type="EMBL" id="TDP60715.1"/>
    </source>
</evidence>